<sequence>MMLKQLFVFLAIYVVCSIAKEVHVPSPQAKKELTKMGMEKKYVDEYAAMIDEYEKRYAALKKDENEFQEKFKTYMKKLPSKQIILLNNWFNMHASESN</sequence>
<evidence type="ECO:0000313" key="1">
    <source>
        <dbReference type="EMBL" id="EFP02672.1"/>
    </source>
</evidence>
<organism evidence="2">
    <name type="scientific">Caenorhabditis remanei</name>
    <name type="common">Caenorhabditis vulgaris</name>
    <dbReference type="NCBI Taxonomy" id="31234"/>
    <lineage>
        <taxon>Eukaryota</taxon>
        <taxon>Metazoa</taxon>
        <taxon>Ecdysozoa</taxon>
        <taxon>Nematoda</taxon>
        <taxon>Chromadorea</taxon>
        <taxon>Rhabditida</taxon>
        <taxon>Rhabditina</taxon>
        <taxon>Rhabditomorpha</taxon>
        <taxon>Rhabditoidea</taxon>
        <taxon>Rhabditidae</taxon>
        <taxon>Peloderinae</taxon>
        <taxon>Caenorhabditis</taxon>
    </lineage>
</organism>
<reference evidence="1" key="1">
    <citation type="submission" date="2007-07" db="EMBL/GenBank/DDBJ databases">
        <title>PCAP assembly of the Caenorhabditis remanei genome.</title>
        <authorList>
            <consortium name="The Caenorhabditis remanei Sequencing Consortium"/>
            <person name="Wilson R.K."/>
        </authorList>
    </citation>
    <scope>NUCLEOTIDE SEQUENCE [LARGE SCALE GENOMIC DNA]</scope>
    <source>
        <strain evidence="1">PB4641</strain>
    </source>
</reference>
<name>E3NKQ3_CAERE</name>
<dbReference type="Pfam" id="PF14747">
    <property type="entry name" value="DUF4473"/>
    <property type="match status" value="1"/>
</dbReference>
<dbReference type="AlphaFoldDB" id="E3NKQ3"/>
<accession>E3NKQ3</accession>
<evidence type="ECO:0000313" key="2">
    <source>
        <dbReference type="Proteomes" id="UP000008281"/>
    </source>
</evidence>
<dbReference type="HOGENOM" id="CLU_2335617_0_0_1"/>
<dbReference type="EMBL" id="DS268821">
    <property type="protein sequence ID" value="EFP02672.1"/>
    <property type="molecule type" value="Genomic_DNA"/>
</dbReference>
<proteinExistence type="predicted"/>
<gene>
    <name evidence="1" type="ORF">CRE_07086</name>
</gene>
<protein>
    <submittedName>
        <fullName evidence="1">Uncharacterized protein</fullName>
    </submittedName>
</protein>
<dbReference type="InterPro" id="IPR027913">
    <property type="entry name" value="DUF4473"/>
</dbReference>
<dbReference type="Proteomes" id="UP000008281">
    <property type="component" value="Unassembled WGS sequence"/>
</dbReference>
<dbReference type="FunCoup" id="E3NKQ3">
    <property type="interactions" value="424"/>
</dbReference>
<keyword evidence="2" id="KW-1185">Reference proteome</keyword>